<dbReference type="KEGG" id="alus:STSP2_03301"/>
<dbReference type="Proteomes" id="UP000189674">
    <property type="component" value="Chromosome"/>
</dbReference>
<feature type="region of interest" description="Disordered" evidence="1">
    <location>
        <begin position="88"/>
        <end position="118"/>
    </location>
</feature>
<dbReference type="GO" id="GO:0008270">
    <property type="term" value="F:zinc ion binding"/>
    <property type="evidence" value="ECO:0007669"/>
    <property type="project" value="InterPro"/>
</dbReference>
<sequence length="604" mass="66391">MSKDELRMDREVLVRELEEAGAEFQGSSDQCRCPFHDDQNGSAGVYQENGVWRFKCHACYASGDVFDVIARRDGRELRDVLAEHCGRPVKPAIEPGRPGRHKHTTPQVKTSTAAADGRQRPAGKLFKTLAELEAGLPGEITGKHEYKSASDDPVHLVYRIETSDGKDYRQACPCPGGYRLAAPDKPWTPYNLPAVVEADEIVMVEGEKAADALIKHGITATTTAGGAGKSDQTDLTPLQGKMVTIWPDNDPAGIRHAEQLQAVLLELKCKVLRLDPDKLDLPSKGDAVDYIERLQDDQDIAAEIDKVLETAEPVRPSGSLRQHLQQIRSGELQAVPTPFEVLDKIAQPLLPGKVCLLCGKPGSGKSFFTMQCMLHWAENDIPFAGLMLEESRDYHLKRALALLADEPKILDHNILSQGELDIDSLYDSHADRLDRLASYIDTMSTEVPDYNKVLNWAREQAANGKKVLAIDPITAVNKTEDVWTADQKFIGELLRILDEHGAAALIVTHPKKGKTVQSLDDLAGGAAWQRFSQTVLWLQLYDEGKRFLIGPDKTLQNINARLLVAKARDGKSGLSTAYRFGEGSVKFSEIAVITGKAKDKGNAA</sequence>
<dbReference type="InterPro" id="IPR027032">
    <property type="entry name" value="Twinkle-like"/>
</dbReference>
<dbReference type="CDD" id="cd01029">
    <property type="entry name" value="TOPRIM_primases"/>
    <property type="match status" value="1"/>
</dbReference>
<evidence type="ECO:0000313" key="3">
    <source>
        <dbReference type="EMBL" id="AQT70099.1"/>
    </source>
</evidence>
<dbReference type="Pfam" id="PF13481">
    <property type="entry name" value="AAA_25"/>
    <property type="match status" value="1"/>
</dbReference>
<evidence type="ECO:0000256" key="1">
    <source>
        <dbReference type="SAM" id="MobiDB-lite"/>
    </source>
</evidence>
<dbReference type="RefSeq" id="WP_146663717.1">
    <property type="nucleotide sequence ID" value="NZ_CP019791.1"/>
</dbReference>
<dbReference type="PANTHER" id="PTHR12873">
    <property type="entry name" value="T7-LIKE MITOCHONDRIAL DNA HELICASE"/>
    <property type="match status" value="1"/>
</dbReference>
<accession>A0A1U9NQB2</accession>
<dbReference type="Gene3D" id="3.40.1360.10">
    <property type="match status" value="1"/>
</dbReference>
<dbReference type="GO" id="GO:0006260">
    <property type="term" value="P:DNA replication"/>
    <property type="evidence" value="ECO:0007669"/>
    <property type="project" value="InterPro"/>
</dbReference>
<dbReference type="Gene3D" id="3.90.580.10">
    <property type="entry name" value="Zinc finger, CHC2-type domain"/>
    <property type="match status" value="1"/>
</dbReference>
<gene>
    <name evidence="3" type="ORF">STSP2_03301</name>
</gene>
<proteinExistence type="predicted"/>
<evidence type="ECO:0000313" key="4">
    <source>
        <dbReference type="Proteomes" id="UP000189674"/>
    </source>
</evidence>
<keyword evidence="4" id="KW-1185">Reference proteome</keyword>
<feature type="domain" description="SF4 helicase" evidence="2">
    <location>
        <begin position="328"/>
        <end position="603"/>
    </location>
</feature>
<name>A0A1U9NQB2_9BACT</name>
<dbReference type="Gene3D" id="3.40.50.300">
    <property type="entry name" value="P-loop containing nucleotide triphosphate hydrolases"/>
    <property type="match status" value="1"/>
</dbReference>
<dbReference type="SUPFAM" id="SSF56731">
    <property type="entry name" value="DNA primase core"/>
    <property type="match status" value="1"/>
</dbReference>
<evidence type="ECO:0000259" key="2">
    <source>
        <dbReference type="PROSITE" id="PS51199"/>
    </source>
</evidence>
<reference evidence="4" key="1">
    <citation type="submission" date="2017-02" db="EMBL/GenBank/DDBJ databases">
        <title>Comparative genomics and description of representatives of a novel lineage of planctomycetes thriving in anoxic sediments.</title>
        <authorList>
            <person name="Spring S."/>
            <person name="Bunk B."/>
            <person name="Sproer C."/>
        </authorList>
    </citation>
    <scope>NUCLEOTIDE SEQUENCE [LARGE SCALE GENOMIC DNA]</scope>
    <source>
        <strain evidence="4">ST-NAGAB-D1</strain>
    </source>
</reference>
<dbReference type="InterPro" id="IPR036977">
    <property type="entry name" value="DNA_primase_Znf_CHC2"/>
</dbReference>
<organism evidence="3 4">
    <name type="scientific">Anaerohalosphaera lusitana</name>
    <dbReference type="NCBI Taxonomy" id="1936003"/>
    <lineage>
        <taxon>Bacteria</taxon>
        <taxon>Pseudomonadati</taxon>
        <taxon>Planctomycetota</taxon>
        <taxon>Phycisphaerae</taxon>
        <taxon>Sedimentisphaerales</taxon>
        <taxon>Anaerohalosphaeraceae</taxon>
        <taxon>Anaerohalosphaera</taxon>
    </lineage>
</organism>
<dbReference type="GO" id="GO:0043139">
    <property type="term" value="F:5'-3' DNA helicase activity"/>
    <property type="evidence" value="ECO:0007669"/>
    <property type="project" value="InterPro"/>
</dbReference>
<dbReference type="EMBL" id="CP019791">
    <property type="protein sequence ID" value="AQT70099.1"/>
    <property type="molecule type" value="Genomic_DNA"/>
</dbReference>
<dbReference type="SUPFAM" id="SSF52540">
    <property type="entry name" value="P-loop containing nucleoside triphosphate hydrolases"/>
    <property type="match status" value="1"/>
</dbReference>
<dbReference type="InterPro" id="IPR027417">
    <property type="entry name" value="P-loop_NTPase"/>
</dbReference>
<dbReference type="InterPro" id="IPR034154">
    <property type="entry name" value="TOPRIM_DnaG/twinkle"/>
</dbReference>
<dbReference type="SMART" id="SM00400">
    <property type="entry name" value="ZnF_CHCC"/>
    <property type="match status" value="1"/>
</dbReference>
<dbReference type="GO" id="GO:0003899">
    <property type="term" value="F:DNA-directed RNA polymerase activity"/>
    <property type="evidence" value="ECO:0007669"/>
    <property type="project" value="InterPro"/>
</dbReference>
<dbReference type="PANTHER" id="PTHR12873:SF0">
    <property type="entry name" value="TWINKLE MTDNA HELICASE"/>
    <property type="match status" value="1"/>
</dbReference>
<dbReference type="InterPro" id="IPR002694">
    <property type="entry name" value="Znf_CHC2"/>
</dbReference>
<dbReference type="Pfam" id="PF01807">
    <property type="entry name" value="Zn_ribbon_DnaG"/>
    <property type="match status" value="1"/>
</dbReference>
<dbReference type="AlphaFoldDB" id="A0A1U9NQB2"/>
<dbReference type="OrthoDB" id="279540at2"/>
<dbReference type="PROSITE" id="PS51199">
    <property type="entry name" value="SF4_HELICASE"/>
    <property type="match status" value="1"/>
</dbReference>
<protein>
    <submittedName>
        <fullName evidence="3">DNA primase</fullName>
    </submittedName>
</protein>
<dbReference type="STRING" id="1936003.STSP2_03301"/>
<dbReference type="GO" id="GO:0005524">
    <property type="term" value="F:ATP binding"/>
    <property type="evidence" value="ECO:0007669"/>
    <property type="project" value="InterPro"/>
</dbReference>
<dbReference type="InterPro" id="IPR007694">
    <property type="entry name" value="DNA_helicase_DnaB-like_C"/>
</dbReference>
<dbReference type="SUPFAM" id="SSF57783">
    <property type="entry name" value="Zinc beta-ribbon"/>
    <property type="match status" value="1"/>
</dbReference>
<dbReference type="GO" id="GO:0003697">
    <property type="term" value="F:single-stranded DNA binding"/>
    <property type="evidence" value="ECO:0007669"/>
    <property type="project" value="InterPro"/>
</dbReference>